<dbReference type="InterPro" id="IPR002882">
    <property type="entry name" value="CofD"/>
</dbReference>
<dbReference type="CDD" id="cd07187">
    <property type="entry name" value="YvcK_like"/>
    <property type="match status" value="1"/>
</dbReference>
<proteinExistence type="predicted"/>
<dbReference type="PANTHER" id="PTHR31240">
    <property type="entry name" value="MATERNAL EFFECT EMBRYO ARREST 18"/>
    <property type="match status" value="1"/>
</dbReference>
<accession>A0AAW1QZ83</accession>
<dbReference type="EMBL" id="JALJOU010000064">
    <property type="protein sequence ID" value="KAK9826457.1"/>
    <property type="molecule type" value="Genomic_DNA"/>
</dbReference>
<dbReference type="AlphaFoldDB" id="A0AAW1QZ83"/>
<dbReference type="GO" id="GO:0043743">
    <property type="term" value="F:LPPG:FO 2-phospho-L-lactate transferase activity"/>
    <property type="evidence" value="ECO:0007669"/>
    <property type="project" value="InterPro"/>
</dbReference>
<dbReference type="PANTHER" id="PTHR31240:SF0">
    <property type="entry name" value="MATERNAL EFFECT EMBRYO ARREST 18"/>
    <property type="match status" value="1"/>
</dbReference>
<dbReference type="Gene3D" id="3.40.50.10680">
    <property type="entry name" value="CofD-like domains"/>
    <property type="match status" value="1"/>
</dbReference>
<evidence type="ECO:0000256" key="1">
    <source>
        <dbReference type="SAM" id="MobiDB-lite"/>
    </source>
</evidence>
<comment type="caution">
    <text evidence="2">The sequence shown here is derived from an EMBL/GenBank/DDBJ whole genome shotgun (WGS) entry which is preliminary data.</text>
</comment>
<dbReference type="InterPro" id="IPR038136">
    <property type="entry name" value="CofD-like_dom_sf"/>
</dbReference>
<dbReference type="Pfam" id="PF01933">
    <property type="entry name" value="CofD"/>
    <property type="match status" value="1"/>
</dbReference>
<reference evidence="2 3" key="1">
    <citation type="journal article" date="2024" name="Nat. Commun.">
        <title>Phylogenomics reveals the evolutionary origins of lichenization in chlorophyte algae.</title>
        <authorList>
            <person name="Puginier C."/>
            <person name="Libourel C."/>
            <person name="Otte J."/>
            <person name="Skaloud P."/>
            <person name="Haon M."/>
            <person name="Grisel S."/>
            <person name="Petersen M."/>
            <person name="Berrin J.G."/>
            <person name="Delaux P.M."/>
            <person name="Dal Grande F."/>
            <person name="Keller J."/>
        </authorList>
    </citation>
    <scope>NUCLEOTIDE SEQUENCE [LARGE SCALE GENOMIC DNA]</scope>
    <source>
        <strain evidence="2 3">SAG 245.80</strain>
    </source>
</reference>
<dbReference type="SUPFAM" id="SSF142338">
    <property type="entry name" value="CofD-like"/>
    <property type="match status" value="1"/>
</dbReference>
<sequence length="492" mass="51370">MSGVSLRLRTPNCTTLEASASAGVLREAEGEAAVAAPDVDPALVHAQALGIAGRSVSALSEADSVAAEAAVGPPLVVFSGGTAFNSVAGHLRTFTTRVTHVLPVSDDGGSTAEIVRVLGGPAVGDIRSRCLRLADDRDAEARAVRRLLAHRLAPEDAGAAKLEWLEIVEGDAALWAGVSEPYKHTIRAFLVYFQTQLLRHATERFNFRNGSVGNFFFAGARLFFRSLEAAIFLFSRVARIPEGSLVLPAICTEERITLGAELADGTVIRGQNEISHPSAPESSGPVPVEKHGRGPPLAAPIRRVLYLSSEGTAREHEVWPPPNPALLVQLDAAAALVYGMGSLYTSICPSLALQGIGERIAARAVPKLLLLNGSHDRETSACAARAGPMRAADVVTAVVDALNRRHGKRGAPLGHPPAAYVTAVLAPAGGALAADAAALAALGIQRLEEVESVQDSSGRCLFEPVALVAAIARIVRPPPQPCLDATAVHAHP</sequence>
<keyword evidence="3" id="KW-1185">Reference proteome</keyword>
<dbReference type="Proteomes" id="UP001445335">
    <property type="component" value="Unassembled WGS sequence"/>
</dbReference>
<evidence type="ECO:0000313" key="3">
    <source>
        <dbReference type="Proteomes" id="UP001445335"/>
    </source>
</evidence>
<gene>
    <name evidence="2" type="ORF">WJX81_000313</name>
</gene>
<protein>
    <recommendedName>
        <fullName evidence="4">Maternal effect embryo arrest 18</fullName>
    </recommendedName>
</protein>
<feature type="region of interest" description="Disordered" evidence="1">
    <location>
        <begin position="273"/>
        <end position="296"/>
    </location>
</feature>
<name>A0AAW1QZ83_9CHLO</name>
<evidence type="ECO:0000313" key="2">
    <source>
        <dbReference type="EMBL" id="KAK9826457.1"/>
    </source>
</evidence>
<evidence type="ECO:0008006" key="4">
    <source>
        <dbReference type="Google" id="ProtNLM"/>
    </source>
</evidence>
<organism evidence="2 3">
    <name type="scientific">Elliptochloris bilobata</name>
    <dbReference type="NCBI Taxonomy" id="381761"/>
    <lineage>
        <taxon>Eukaryota</taxon>
        <taxon>Viridiplantae</taxon>
        <taxon>Chlorophyta</taxon>
        <taxon>core chlorophytes</taxon>
        <taxon>Trebouxiophyceae</taxon>
        <taxon>Trebouxiophyceae incertae sedis</taxon>
        <taxon>Elliptochloris clade</taxon>
        <taxon>Elliptochloris</taxon>
    </lineage>
</organism>